<proteinExistence type="predicted"/>
<evidence type="ECO:0008006" key="3">
    <source>
        <dbReference type="Google" id="ProtNLM"/>
    </source>
</evidence>
<name>A0ABU1M8F5_9HYPH</name>
<dbReference type="RefSeq" id="WP_310011406.1">
    <property type="nucleotide sequence ID" value="NZ_JAVDQT010000002.1"/>
</dbReference>
<evidence type="ECO:0000313" key="1">
    <source>
        <dbReference type="EMBL" id="MDR6431991.1"/>
    </source>
</evidence>
<reference evidence="1 2" key="1">
    <citation type="submission" date="2023-07" db="EMBL/GenBank/DDBJ databases">
        <title>Sorghum-associated microbial communities from plants grown in Nebraska, USA.</title>
        <authorList>
            <person name="Schachtman D."/>
        </authorList>
    </citation>
    <scope>NUCLEOTIDE SEQUENCE [LARGE SCALE GENOMIC DNA]</scope>
    <source>
        <strain evidence="1 2">DS1730</strain>
    </source>
</reference>
<comment type="caution">
    <text evidence="1">The sequence shown here is derived from an EMBL/GenBank/DDBJ whole genome shotgun (WGS) entry which is preliminary data.</text>
</comment>
<evidence type="ECO:0000313" key="2">
    <source>
        <dbReference type="Proteomes" id="UP001184614"/>
    </source>
</evidence>
<sequence>MIADEVARSLSYAMIEGRTAYITTAVNYPNGTAVVVRIDIDGDSFFVSDDGQGALNAELFGANRAFSQVAPDVAKRFSVQYDNRCFFLMQAKRKQLPAAVALIANASTVSVDRTLQALDRQKVKASRELFTNRIIEAFGDAAKFNAPIMGTTKKWDVDAAIISHNRVEAVFEFVTPAPASVAFAHMKVGDITAMLDHPRTTVVLSDYDKTEAPLRQILSMSADTIIAAKSEISEYRQAA</sequence>
<keyword evidence="2" id="KW-1185">Reference proteome</keyword>
<gene>
    <name evidence="1" type="ORF">J2782_001726</name>
</gene>
<accession>A0ABU1M8F5</accession>
<dbReference type="EMBL" id="JAVDQT010000002">
    <property type="protein sequence ID" value="MDR6431991.1"/>
    <property type="molecule type" value="Genomic_DNA"/>
</dbReference>
<organism evidence="1 2">
    <name type="scientific">Brucella pseudogrignonensis</name>
    <dbReference type="NCBI Taxonomy" id="419475"/>
    <lineage>
        <taxon>Bacteria</taxon>
        <taxon>Pseudomonadati</taxon>
        <taxon>Pseudomonadota</taxon>
        <taxon>Alphaproteobacteria</taxon>
        <taxon>Hyphomicrobiales</taxon>
        <taxon>Brucellaceae</taxon>
        <taxon>Brucella/Ochrobactrum group</taxon>
        <taxon>Brucella</taxon>
    </lineage>
</organism>
<dbReference type="Proteomes" id="UP001184614">
    <property type="component" value="Unassembled WGS sequence"/>
</dbReference>
<protein>
    <recommendedName>
        <fullName evidence="3">DUF1828 domain-containing protein</fullName>
    </recommendedName>
</protein>